<proteinExistence type="predicted"/>
<dbReference type="PROSITE" id="PS51257">
    <property type="entry name" value="PROKAR_LIPOPROTEIN"/>
    <property type="match status" value="1"/>
</dbReference>
<accession>A0A1F2PLH6</accession>
<dbReference type="SMART" id="SM00698">
    <property type="entry name" value="MORN"/>
    <property type="match status" value="3"/>
</dbReference>
<organism evidence="2 5">
    <name type="scientific">Acetobacterium wieringae</name>
    <dbReference type="NCBI Taxonomy" id="52694"/>
    <lineage>
        <taxon>Bacteria</taxon>
        <taxon>Bacillati</taxon>
        <taxon>Bacillota</taxon>
        <taxon>Clostridia</taxon>
        <taxon>Eubacteriales</taxon>
        <taxon>Eubacteriaceae</taxon>
        <taxon>Acetobacterium</taxon>
    </lineage>
</organism>
<gene>
    <name evidence="2" type="ORF">ACWI_01900</name>
    <name evidence="3" type="ORF">FXB42_11755</name>
    <name evidence="4" type="ORF">LNN31_02535</name>
</gene>
<reference evidence="4" key="3">
    <citation type="submission" date="2021-11" db="EMBL/GenBank/DDBJ databases">
        <title>Isoprene-degrading acetogen.</title>
        <authorList>
            <person name="Yang Y."/>
            <person name="Jin H."/>
            <person name="Yan J."/>
        </authorList>
    </citation>
    <scope>NUCLEOTIDE SEQUENCE</scope>
    <source>
        <strain evidence="4">Berkeley</strain>
    </source>
</reference>
<keyword evidence="1" id="KW-0677">Repeat</keyword>
<dbReference type="EMBL" id="CP087994">
    <property type="protein sequence ID" value="UYO63343.1"/>
    <property type="molecule type" value="Genomic_DNA"/>
</dbReference>
<reference evidence="2 5" key="1">
    <citation type="submission" date="2015-09" db="EMBL/GenBank/DDBJ databases">
        <title>Genome sequence of Acetobacterium wieringae DSM 1911.</title>
        <authorList>
            <person name="Poehlein A."/>
            <person name="Bengelsdorf F.R."/>
            <person name="Schiel-Bengelsdorf B."/>
            <person name="Duerre P."/>
            <person name="Daniel R."/>
        </authorList>
    </citation>
    <scope>NUCLEOTIDE SEQUENCE [LARGE SCALE GENOMIC DNA]</scope>
    <source>
        <strain evidence="2 5">DSM 1911</strain>
    </source>
</reference>
<sequence>MKKLMVLLTMLGLVVFLSGCSLIPGIFGNKSESVKNQEITLALSFGEKTGTYTGQLVKGLPQGNGVFTVSDEDEVAWTYEGEWEQGHFQGSGQTVWEDGFMQEGYYQNDLLNGPGQEYLNKNLIYDGNYTDNRYDGQGTLYNYYGEVIYEGDFDMGYYNETLVQRKVRLDPFKAQTAEISYAEIVDNAKNETGKKVKMTGRVFQVYENYENQQYFCDFIMDVNDDPNQMVQVYYRLNSGEAPLVEGQMVTVWGTVEYLYTYTTDGGEENTIPNVEAWSVE</sequence>
<dbReference type="PANTHER" id="PTHR23084:SF263">
    <property type="entry name" value="MORN REPEAT-CONTAINING PROTEIN 1"/>
    <property type="match status" value="1"/>
</dbReference>
<dbReference type="OrthoDB" id="1777250at2"/>
<evidence type="ECO:0000313" key="4">
    <source>
        <dbReference type="EMBL" id="UYO63343.1"/>
    </source>
</evidence>
<evidence type="ECO:0000313" key="6">
    <source>
        <dbReference type="Proteomes" id="UP000322619"/>
    </source>
</evidence>
<dbReference type="RefSeq" id="WP_070369563.1">
    <property type="nucleotide sequence ID" value="NZ_CABIIK010000010.1"/>
</dbReference>
<dbReference type="Pfam" id="PF02493">
    <property type="entry name" value="MORN"/>
    <property type="match status" value="4"/>
</dbReference>
<protein>
    <submittedName>
        <fullName evidence="2">MORN repeat protein</fullName>
    </submittedName>
</protein>
<dbReference type="InterPro" id="IPR003409">
    <property type="entry name" value="MORN"/>
</dbReference>
<dbReference type="Proteomes" id="UP001163550">
    <property type="component" value="Chromosome"/>
</dbReference>
<dbReference type="Proteomes" id="UP000322619">
    <property type="component" value="Unassembled WGS sequence"/>
</dbReference>
<evidence type="ECO:0000313" key="7">
    <source>
        <dbReference type="Proteomes" id="UP001163550"/>
    </source>
</evidence>
<name>A0A1F2PLH6_9FIRM</name>
<dbReference type="SUPFAM" id="SSF82185">
    <property type="entry name" value="Histone H3 K4-specific methyltransferase SET7/9 N-terminal domain"/>
    <property type="match status" value="1"/>
</dbReference>
<dbReference type="Proteomes" id="UP000176244">
    <property type="component" value="Unassembled WGS sequence"/>
</dbReference>
<dbReference type="AlphaFoldDB" id="A0A1F2PLH6"/>
<evidence type="ECO:0000313" key="2">
    <source>
        <dbReference type="EMBL" id="OFV72279.1"/>
    </source>
</evidence>
<evidence type="ECO:0000313" key="3">
    <source>
        <dbReference type="EMBL" id="TYC84442.1"/>
    </source>
</evidence>
<dbReference type="EMBL" id="LKEU01000010">
    <property type="protein sequence ID" value="OFV72279.1"/>
    <property type="molecule type" value="Genomic_DNA"/>
</dbReference>
<dbReference type="PANTHER" id="PTHR23084">
    <property type="entry name" value="PHOSPHATIDYLINOSITOL-4-PHOSPHATE 5-KINASE RELATED"/>
    <property type="match status" value="1"/>
</dbReference>
<dbReference type="STRING" id="52694.ACWI_01900"/>
<evidence type="ECO:0000313" key="5">
    <source>
        <dbReference type="Proteomes" id="UP000176244"/>
    </source>
</evidence>
<evidence type="ECO:0000256" key="1">
    <source>
        <dbReference type="ARBA" id="ARBA00022737"/>
    </source>
</evidence>
<dbReference type="Gene3D" id="2.20.110.10">
    <property type="entry name" value="Histone H3 K4-specific methyltransferase SET7/9 N-terminal domain"/>
    <property type="match status" value="1"/>
</dbReference>
<dbReference type="EMBL" id="VSLA01000025">
    <property type="protein sequence ID" value="TYC84442.1"/>
    <property type="molecule type" value="Genomic_DNA"/>
</dbReference>
<reference evidence="3 6" key="2">
    <citation type="submission" date="2019-08" db="EMBL/GenBank/DDBJ databases">
        <title>Isolation and enrichment of carboxydotrophic bacteria from anaerobic sludge for the production of bio-based chemicals from syngas.</title>
        <authorList>
            <person name="Antares A.L."/>
            <person name="Moreira J."/>
            <person name="Diender M."/>
            <person name="Parshina S.N."/>
            <person name="Stams A.J.M."/>
            <person name="Alves M."/>
            <person name="Alves J.I."/>
            <person name="Sousa D.Z."/>
        </authorList>
    </citation>
    <scope>NUCLEOTIDE SEQUENCE [LARGE SCALE GENOMIC DNA]</scope>
    <source>
        <strain evidence="3 6">JM</strain>
    </source>
</reference>
<keyword evidence="7" id="KW-1185">Reference proteome</keyword>